<dbReference type="Gene3D" id="2.60.120.260">
    <property type="entry name" value="Galactose-binding domain-like"/>
    <property type="match status" value="1"/>
</dbReference>
<feature type="chain" id="PRO_5033787738" description="Fibronectin type-III domain-containing protein" evidence="5">
    <location>
        <begin position="22"/>
        <end position="385"/>
    </location>
</feature>
<dbReference type="InterPro" id="IPR003961">
    <property type="entry name" value="FN3_dom"/>
</dbReference>
<evidence type="ECO:0000256" key="5">
    <source>
        <dbReference type="SAM" id="SignalP"/>
    </source>
</evidence>
<dbReference type="Proteomes" id="UP000254263">
    <property type="component" value="Unassembled WGS sequence"/>
</dbReference>
<dbReference type="GO" id="GO:0008234">
    <property type="term" value="F:cysteine-type peptidase activity"/>
    <property type="evidence" value="ECO:0007669"/>
    <property type="project" value="UniProtKB-KW"/>
</dbReference>
<dbReference type="Gene3D" id="2.60.40.10">
    <property type="entry name" value="Immunoglobulins"/>
    <property type="match status" value="1"/>
</dbReference>
<dbReference type="AlphaFoldDB" id="A0A379DGN1"/>
<keyword evidence="4" id="KW-0843">Virulence</keyword>
<accession>A0A379DGN1</accession>
<dbReference type="SMART" id="SM00060">
    <property type="entry name" value="FN3"/>
    <property type="match status" value="1"/>
</dbReference>
<feature type="signal peptide" evidence="5">
    <location>
        <begin position="1"/>
        <end position="21"/>
    </location>
</feature>
<evidence type="ECO:0000313" key="8">
    <source>
        <dbReference type="EMBL" id="SUB93714.1"/>
    </source>
</evidence>
<dbReference type="PROSITE" id="PS50853">
    <property type="entry name" value="FN3"/>
    <property type="match status" value="1"/>
</dbReference>
<dbReference type="Pfam" id="PF00041">
    <property type="entry name" value="fn3"/>
    <property type="match status" value="1"/>
</dbReference>
<feature type="domain" description="Fibronectin type-III" evidence="6">
    <location>
        <begin position="194"/>
        <end position="298"/>
    </location>
</feature>
<dbReference type="InterPro" id="IPR036116">
    <property type="entry name" value="FN3_sf"/>
</dbReference>
<proteinExistence type="inferred from homology"/>
<keyword evidence="2" id="KW-0645">Protease</keyword>
<evidence type="ECO:0000256" key="2">
    <source>
        <dbReference type="ARBA" id="ARBA00022670"/>
    </source>
</evidence>
<evidence type="ECO:0000313" key="7">
    <source>
        <dbReference type="EMBL" id="SUB77529.1"/>
    </source>
</evidence>
<evidence type="ECO:0000256" key="3">
    <source>
        <dbReference type="ARBA" id="ARBA00022807"/>
    </source>
</evidence>
<dbReference type="EMBL" id="UGTI01000001">
    <property type="protein sequence ID" value="SUB77529.1"/>
    <property type="molecule type" value="Genomic_DNA"/>
</dbReference>
<dbReference type="EMBL" id="UGTI01000002">
    <property type="protein sequence ID" value="SUB93714.1"/>
    <property type="molecule type" value="Genomic_DNA"/>
</dbReference>
<evidence type="ECO:0000256" key="1">
    <source>
        <dbReference type="ARBA" id="ARBA00006067"/>
    </source>
</evidence>
<name>A0A379DGN1_9PORP</name>
<comment type="similarity">
    <text evidence="1">Belongs to the peptidase C25 family.</text>
</comment>
<evidence type="ECO:0000313" key="9">
    <source>
        <dbReference type="Proteomes" id="UP000254263"/>
    </source>
</evidence>
<protein>
    <recommendedName>
        <fullName evidence="6">Fibronectin type-III domain-containing protein</fullName>
    </recommendedName>
</protein>
<dbReference type="SUPFAM" id="SSF49265">
    <property type="entry name" value="Fibronectin type III"/>
    <property type="match status" value="1"/>
</dbReference>
<dbReference type="InterPro" id="IPR013783">
    <property type="entry name" value="Ig-like_fold"/>
</dbReference>
<evidence type="ECO:0000259" key="6">
    <source>
        <dbReference type="PROSITE" id="PS50853"/>
    </source>
</evidence>
<reference evidence="7 9" key="1">
    <citation type="submission" date="2018-06" db="EMBL/GenBank/DDBJ databases">
        <authorList>
            <consortium name="Pathogen Informatics"/>
            <person name="Doyle S."/>
        </authorList>
    </citation>
    <scope>NUCLEOTIDE SEQUENCE [LARGE SCALE GENOMIC DNA]</scope>
    <source>
        <strain evidence="7 9">NCTC13100</strain>
    </source>
</reference>
<organism evidence="7 9">
    <name type="scientific">Porphyromonas macacae</name>
    <dbReference type="NCBI Taxonomy" id="28115"/>
    <lineage>
        <taxon>Bacteria</taxon>
        <taxon>Pseudomonadati</taxon>
        <taxon>Bacteroidota</taxon>
        <taxon>Bacteroidia</taxon>
        <taxon>Bacteroidales</taxon>
        <taxon>Porphyromonadaceae</taxon>
        <taxon>Porphyromonas</taxon>
    </lineage>
</organism>
<dbReference type="GO" id="GO:0006508">
    <property type="term" value="P:proteolysis"/>
    <property type="evidence" value="ECO:0007669"/>
    <property type="project" value="UniProtKB-KW"/>
</dbReference>
<dbReference type="CDD" id="cd00063">
    <property type="entry name" value="FN3"/>
    <property type="match status" value="1"/>
</dbReference>
<sequence>MKKIVLALALGCLLIPKNLLAQEDKNLWYNPGFELFRKNHPEKLDRWIIPETIVGLKPNPPIVKDNPHGGKNCIEITPGGQEGRLGMYDKDWDFDQKYEAKDGDTFILSYWHRGNLSKASLPVEIRYYNAAGGYNSLGSKTIENSVVKPGNNWQKHTVVIKVSKSDLRPEKQGEEIAFIDIKLRLPSSITFGKKPGSIFLDDFSLVKKAVEPDVNLNTPVVKENAFQREIELSWSKEDDREVSFEVVVDGRAPITVKESHYILTGLTPKTSYKVKVRAVKGKHHSEYSRELNIKTDSFNKEDNDITRLPYLRTLNKIGTAPRTLNLFYYDLYNASANFTYWIDGVKVTPEGYQLKFPRKGKQELKILIDEGADKVWTLTYNLDVI</sequence>
<keyword evidence="5" id="KW-0732">Signal</keyword>
<keyword evidence="3" id="KW-0788">Thiol protease</keyword>
<keyword evidence="3" id="KW-0378">Hydrolase</keyword>
<gene>
    <name evidence="7" type="ORF">NCTC13100_00654</name>
    <name evidence="8" type="ORF">NCTC13100_01948</name>
</gene>
<evidence type="ECO:0000256" key="4">
    <source>
        <dbReference type="ARBA" id="ARBA00023026"/>
    </source>
</evidence>